<sequence length="228" mass="26658">MKFLLLLSIANAYLFEDLVTRPRSNIRSFNTHERLQYFAPFKLKPKAFKKNMEKSAKRLAKLPMDFEAYPAWTGKFLNETEHLIKQTILYWDWTTPGDVWMFDPILPASFPCVRKNETFLNKEVCTLSQSHQFEQVAEKVENAESVGDAGLIIASYMPKLAFDLTSDHRMTSLYHNPIIFSILAYNQVLFCRYLKKNPKWEDKVYDNNQVQPWGISVKEAIKDTISRC</sequence>
<accession>A0ACC2T2W2</accession>
<name>A0ACC2T2W2_9FUNG</name>
<dbReference type="EMBL" id="QTSX02003685">
    <property type="protein sequence ID" value="KAJ9068835.1"/>
    <property type="molecule type" value="Genomic_DNA"/>
</dbReference>
<evidence type="ECO:0000313" key="2">
    <source>
        <dbReference type="Proteomes" id="UP001165960"/>
    </source>
</evidence>
<protein>
    <submittedName>
        <fullName evidence="1">Uncharacterized protein</fullName>
    </submittedName>
</protein>
<dbReference type="Proteomes" id="UP001165960">
    <property type="component" value="Unassembled WGS sequence"/>
</dbReference>
<proteinExistence type="predicted"/>
<evidence type="ECO:0000313" key="1">
    <source>
        <dbReference type="EMBL" id="KAJ9068835.1"/>
    </source>
</evidence>
<comment type="caution">
    <text evidence="1">The sequence shown here is derived from an EMBL/GenBank/DDBJ whole genome shotgun (WGS) entry which is preliminary data.</text>
</comment>
<reference evidence="1" key="1">
    <citation type="submission" date="2022-04" db="EMBL/GenBank/DDBJ databases">
        <title>Genome of the entomopathogenic fungus Entomophthora muscae.</title>
        <authorList>
            <person name="Elya C."/>
            <person name="Lovett B.R."/>
            <person name="Lee E."/>
            <person name="Macias A.M."/>
            <person name="Hajek A.E."/>
            <person name="De Bivort B.L."/>
            <person name="Kasson M.T."/>
            <person name="De Fine Licht H.H."/>
            <person name="Stajich J.E."/>
        </authorList>
    </citation>
    <scope>NUCLEOTIDE SEQUENCE</scope>
    <source>
        <strain evidence="1">Berkeley</strain>
    </source>
</reference>
<keyword evidence="2" id="KW-1185">Reference proteome</keyword>
<organism evidence="1 2">
    <name type="scientific">Entomophthora muscae</name>
    <dbReference type="NCBI Taxonomy" id="34485"/>
    <lineage>
        <taxon>Eukaryota</taxon>
        <taxon>Fungi</taxon>
        <taxon>Fungi incertae sedis</taxon>
        <taxon>Zoopagomycota</taxon>
        <taxon>Entomophthoromycotina</taxon>
        <taxon>Entomophthoromycetes</taxon>
        <taxon>Entomophthorales</taxon>
        <taxon>Entomophthoraceae</taxon>
        <taxon>Entomophthora</taxon>
    </lineage>
</organism>
<gene>
    <name evidence="1" type="ORF">DSO57_1024708</name>
</gene>